<evidence type="ECO:0000313" key="2">
    <source>
        <dbReference type="EMBL" id="GGK15641.1"/>
    </source>
</evidence>
<keyword evidence="1" id="KW-0732">Signal</keyword>
<name>A0ABQ2ELQ7_9GAMM</name>
<proteinExistence type="predicted"/>
<dbReference type="Gene3D" id="2.160.10.10">
    <property type="entry name" value="Hexapeptide repeat proteins"/>
    <property type="match status" value="1"/>
</dbReference>
<sequence>MTSIRTLCLALVLVAFAHAGSALAAEDIVRTNGAVATTAGGKYDRLATTNGSIRLADGVTAGPASTVNGSITAGNDVTGERLSTVNGSIRIGERARISGSVETVNGSVLIDRGSRIGGDVGNVNGAMGLIATEVLGDIEMSNGDLTVGIGSHVHGGVRVRKAGSNWMPIRVSTRRQRVIIGPGAVVEGPLAFEREVVLYVHDTARIGEVTGAEPVRYSTPTAPPRGED</sequence>
<dbReference type="RefSeq" id="WP_132987059.1">
    <property type="nucleotide sequence ID" value="NZ_BMME01000002.1"/>
</dbReference>
<feature type="chain" id="PRO_5047286973" description="Polymer-forming cytoskeletal protein" evidence="1">
    <location>
        <begin position="25"/>
        <end position="228"/>
    </location>
</feature>
<feature type="signal peptide" evidence="1">
    <location>
        <begin position="1"/>
        <end position="24"/>
    </location>
</feature>
<organism evidence="2 3">
    <name type="scientific">Luteimonas terricola</name>
    <dbReference type="NCBI Taxonomy" id="645597"/>
    <lineage>
        <taxon>Bacteria</taxon>
        <taxon>Pseudomonadati</taxon>
        <taxon>Pseudomonadota</taxon>
        <taxon>Gammaproteobacteria</taxon>
        <taxon>Lysobacterales</taxon>
        <taxon>Lysobacteraceae</taxon>
        <taxon>Luteimonas</taxon>
    </lineage>
</organism>
<evidence type="ECO:0000256" key="1">
    <source>
        <dbReference type="SAM" id="SignalP"/>
    </source>
</evidence>
<dbReference type="EMBL" id="BMME01000002">
    <property type="protein sequence ID" value="GGK15641.1"/>
    <property type="molecule type" value="Genomic_DNA"/>
</dbReference>
<protein>
    <recommendedName>
        <fullName evidence="4">Polymer-forming cytoskeletal protein</fullName>
    </recommendedName>
</protein>
<dbReference type="Proteomes" id="UP000599009">
    <property type="component" value="Unassembled WGS sequence"/>
</dbReference>
<keyword evidence="3" id="KW-1185">Reference proteome</keyword>
<gene>
    <name evidence="2" type="ORF">GCM10011394_25970</name>
</gene>
<accession>A0ABQ2ELQ7</accession>
<comment type="caution">
    <text evidence="2">The sequence shown here is derived from an EMBL/GenBank/DDBJ whole genome shotgun (WGS) entry which is preliminary data.</text>
</comment>
<reference evidence="3" key="1">
    <citation type="journal article" date="2019" name="Int. J. Syst. Evol. Microbiol.">
        <title>The Global Catalogue of Microorganisms (GCM) 10K type strain sequencing project: providing services to taxonomists for standard genome sequencing and annotation.</title>
        <authorList>
            <consortium name="The Broad Institute Genomics Platform"/>
            <consortium name="The Broad Institute Genome Sequencing Center for Infectious Disease"/>
            <person name="Wu L."/>
            <person name="Ma J."/>
        </authorList>
    </citation>
    <scope>NUCLEOTIDE SEQUENCE [LARGE SCALE GENOMIC DNA]</scope>
    <source>
        <strain evidence="3">CGMCC 1.8985</strain>
    </source>
</reference>
<evidence type="ECO:0008006" key="4">
    <source>
        <dbReference type="Google" id="ProtNLM"/>
    </source>
</evidence>
<evidence type="ECO:0000313" key="3">
    <source>
        <dbReference type="Proteomes" id="UP000599009"/>
    </source>
</evidence>